<name>A0A6S6THJ9_9BACT</name>
<evidence type="ECO:0000256" key="4">
    <source>
        <dbReference type="ARBA" id="ARBA00022519"/>
    </source>
</evidence>
<keyword evidence="7 9" id="KW-0472">Membrane</keyword>
<proteinExistence type="inferred from homology"/>
<evidence type="ECO:0000256" key="8">
    <source>
        <dbReference type="ARBA" id="ARBA00035655"/>
    </source>
</evidence>
<evidence type="ECO:0000256" key="2">
    <source>
        <dbReference type="ARBA" id="ARBA00022448"/>
    </source>
</evidence>
<evidence type="ECO:0000256" key="5">
    <source>
        <dbReference type="ARBA" id="ARBA00022692"/>
    </source>
</evidence>
<feature type="transmembrane region" description="Helical" evidence="9">
    <location>
        <begin position="108"/>
        <end position="128"/>
    </location>
</feature>
<evidence type="ECO:0000256" key="1">
    <source>
        <dbReference type="ARBA" id="ARBA00004429"/>
    </source>
</evidence>
<evidence type="ECO:0000256" key="9">
    <source>
        <dbReference type="SAM" id="Phobius"/>
    </source>
</evidence>
<accession>A0A6S6THJ9</accession>
<reference evidence="10" key="1">
    <citation type="submission" date="2020-01" db="EMBL/GenBank/DDBJ databases">
        <authorList>
            <person name="Meier V. D."/>
            <person name="Meier V D."/>
        </authorList>
    </citation>
    <scope>NUCLEOTIDE SEQUENCE</scope>
    <source>
        <strain evidence="10">HLG_WM_MAG_03</strain>
    </source>
</reference>
<dbReference type="GO" id="GO:0005886">
    <property type="term" value="C:plasma membrane"/>
    <property type="evidence" value="ECO:0007669"/>
    <property type="project" value="UniProtKB-SubCell"/>
</dbReference>
<evidence type="ECO:0000256" key="6">
    <source>
        <dbReference type="ARBA" id="ARBA00022989"/>
    </source>
</evidence>
<evidence type="ECO:0000313" key="10">
    <source>
        <dbReference type="EMBL" id="CAA6814358.1"/>
    </source>
</evidence>
<dbReference type="PANTHER" id="PTHR30574">
    <property type="entry name" value="INNER MEMBRANE PROTEIN YEDE"/>
    <property type="match status" value="1"/>
</dbReference>
<dbReference type="Pfam" id="PF04143">
    <property type="entry name" value="Sulf_transp"/>
    <property type="match status" value="1"/>
</dbReference>
<keyword evidence="5 9" id="KW-0812">Transmembrane</keyword>
<dbReference type="PANTHER" id="PTHR30574:SF1">
    <property type="entry name" value="SULPHUR TRANSPORT DOMAIN-CONTAINING PROTEIN"/>
    <property type="match status" value="1"/>
</dbReference>
<dbReference type="AlphaFoldDB" id="A0A6S6THJ9"/>
<comment type="subcellular location">
    <subcellularLocation>
        <location evidence="1">Cell inner membrane</location>
        <topology evidence="1">Multi-pass membrane protein</topology>
    </subcellularLocation>
</comment>
<organism evidence="10">
    <name type="scientific">uncultured Sulfurovum sp</name>
    <dbReference type="NCBI Taxonomy" id="269237"/>
    <lineage>
        <taxon>Bacteria</taxon>
        <taxon>Pseudomonadati</taxon>
        <taxon>Campylobacterota</taxon>
        <taxon>Epsilonproteobacteria</taxon>
        <taxon>Campylobacterales</taxon>
        <taxon>Sulfurovaceae</taxon>
        <taxon>Sulfurovum</taxon>
        <taxon>environmental samples</taxon>
    </lineage>
</organism>
<keyword evidence="3" id="KW-1003">Cell membrane</keyword>
<feature type="transmembrane region" description="Helical" evidence="9">
    <location>
        <begin position="67"/>
        <end position="87"/>
    </location>
</feature>
<evidence type="ECO:0000256" key="7">
    <source>
        <dbReference type="ARBA" id="ARBA00023136"/>
    </source>
</evidence>
<evidence type="ECO:0000256" key="3">
    <source>
        <dbReference type="ARBA" id="ARBA00022475"/>
    </source>
</evidence>
<gene>
    <name evidence="10" type="ORF">HELGO_WM44343</name>
</gene>
<dbReference type="InterPro" id="IPR007272">
    <property type="entry name" value="Sulf_transp_TsuA/YedE"/>
</dbReference>
<dbReference type="EMBL" id="CACVAR010000238">
    <property type="protein sequence ID" value="CAA6814358.1"/>
    <property type="molecule type" value="Genomic_DNA"/>
</dbReference>
<feature type="transmembrane region" description="Helical" evidence="9">
    <location>
        <begin position="148"/>
        <end position="167"/>
    </location>
</feature>
<sequence length="172" mass="18904">MTHKKTNRLSWWMGGILMSLLLLLTISTFGADRPIGASTFAPYIAGTIFNLDHEHYGYLKLINNSGAWIGIMLIGVLFGGFITSVFITKTFRFSLIPSGWKKYKNTSILSRLTWSFFAGFVMIIGARLAGGCTSGHFLSGMSQLAMSAMVFGGVVMVTLLITGRYFYNTKGT</sequence>
<keyword evidence="2" id="KW-0813">Transport</keyword>
<keyword evidence="6 9" id="KW-1133">Transmembrane helix</keyword>
<comment type="similarity">
    <text evidence="8">Belongs to the TsuA/YedE (TC 9.B.102) family.</text>
</comment>
<keyword evidence="4" id="KW-0997">Cell inner membrane</keyword>
<protein>
    <submittedName>
        <fullName evidence="10">Uncharacterized protein</fullName>
    </submittedName>
</protein>